<dbReference type="VEuPathDB" id="TriTrypDB:TcCL_NonESM11580"/>
<evidence type="ECO:0000256" key="1">
    <source>
        <dbReference type="SAM" id="MobiDB-lite"/>
    </source>
</evidence>
<proteinExistence type="predicted"/>
<comment type="caution">
    <text evidence="3">The sequence shown here is derived from an EMBL/GenBank/DDBJ whole genome shotgun (WGS) entry which is preliminary data.</text>
</comment>
<evidence type="ECO:0000256" key="2">
    <source>
        <dbReference type="SAM" id="SignalP"/>
    </source>
</evidence>
<feature type="compositionally biased region" description="Basic and acidic residues" evidence="1">
    <location>
        <begin position="160"/>
        <end position="169"/>
    </location>
</feature>
<dbReference type="VEuPathDB" id="TriTrypDB:C4B63_213g20"/>
<keyword evidence="2" id="KW-0732">Signal</keyword>
<gene>
    <name evidence="3" type="ORF">C3747_76g69</name>
</gene>
<dbReference type="VEuPathDB" id="TriTrypDB:TCSYLVIO_010808"/>
<feature type="compositionally biased region" description="Low complexity" evidence="1">
    <location>
        <begin position="245"/>
        <end position="268"/>
    </location>
</feature>
<dbReference type="VEuPathDB" id="TriTrypDB:Tc_MARK_5449"/>
<evidence type="ECO:0000313" key="3">
    <source>
        <dbReference type="EMBL" id="PWV09726.1"/>
    </source>
</evidence>
<feature type="region of interest" description="Disordered" evidence="1">
    <location>
        <begin position="35"/>
        <end position="272"/>
    </location>
</feature>
<accession>A0A2V2WM77</accession>
<dbReference type="VEuPathDB" id="TriTrypDB:C3747_76g69"/>
<dbReference type="VEuPathDB" id="TriTrypDB:TcG_11976"/>
<dbReference type="VEuPathDB" id="TriTrypDB:ECC02_007897"/>
<name>A0A2V2WM77_TRYCR</name>
<dbReference type="EMBL" id="PRFC01000076">
    <property type="protein sequence ID" value="PWV09726.1"/>
    <property type="molecule type" value="Genomic_DNA"/>
</dbReference>
<dbReference type="VEuPathDB" id="TriTrypDB:TcCLB.509699.110"/>
<dbReference type="Proteomes" id="UP000246078">
    <property type="component" value="Unassembled WGS sequence"/>
</dbReference>
<feature type="compositionally biased region" description="Polar residues" evidence="1">
    <location>
        <begin position="122"/>
        <end position="138"/>
    </location>
</feature>
<sequence length="292" mass="29888">MAMTMTGRVLLVCALCVLWCGAGGRCDDVVTAALGSGGSSPKSTQLETPPLDSQELKDEAPVVKEEVPPASPGIKAEEEEDKDDDDTGEGDGQEDGGAEGEEKPIERQDGQGGTVAPGSGYRETNLSGSEQENHQSITPAGGISHSGSQESKSNPTQTEVEEKNGKEENTPAVENPLTTGNGENTLPAGIVEGNPSPPPPKDSVDSREQDGEGTTSEGHKNVPPPETAATTQSHREKGSEGSGENTKATAVTTNTTDKTSTQNTDSSTAVSHTTSPFLLLLVVAAAAAVVAA</sequence>
<dbReference type="AlphaFoldDB" id="A0A2V2WM77"/>
<protein>
    <submittedName>
        <fullName evidence="3">Mucin-associated surface protein (MASP)</fullName>
    </submittedName>
</protein>
<feature type="compositionally biased region" description="Acidic residues" evidence="1">
    <location>
        <begin position="77"/>
        <end position="99"/>
    </location>
</feature>
<feature type="chain" id="PRO_5030058875" evidence="2">
    <location>
        <begin position="25"/>
        <end position="292"/>
    </location>
</feature>
<evidence type="ECO:0000313" key="4">
    <source>
        <dbReference type="Proteomes" id="UP000246078"/>
    </source>
</evidence>
<feature type="signal peptide" evidence="2">
    <location>
        <begin position="1"/>
        <end position="24"/>
    </location>
</feature>
<dbReference type="VEuPathDB" id="TriTrypDB:TcYC6_0159460"/>
<feature type="compositionally biased region" description="Basic and acidic residues" evidence="1">
    <location>
        <begin position="100"/>
        <end position="109"/>
    </location>
</feature>
<dbReference type="VEuPathDB" id="TriTrypDB:TcCLB.509755.40"/>
<dbReference type="VEuPathDB" id="TriTrypDB:TcBrA4_0171640"/>
<dbReference type="VEuPathDB" id="TriTrypDB:TCDM_10651"/>
<dbReference type="VEuPathDB" id="TriTrypDB:BCY84_19852"/>
<feature type="compositionally biased region" description="Polar residues" evidence="1">
    <location>
        <begin position="145"/>
        <end position="158"/>
    </location>
</feature>
<reference evidence="3 4" key="1">
    <citation type="journal article" date="2018" name="Microb. Genom.">
        <title>Expanding an expanded genome: long-read sequencing of Trypanosoma cruzi.</title>
        <authorList>
            <person name="Berna L."/>
            <person name="Rodriguez M."/>
            <person name="Chiribao M.L."/>
            <person name="Parodi-Talice A."/>
            <person name="Pita S."/>
            <person name="Rijo G."/>
            <person name="Alvarez-Valin F."/>
            <person name="Robello C."/>
        </authorList>
    </citation>
    <scope>NUCLEOTIDE SEQUENCE [LARGE SCALE GENOMIC DNA]</scope>
    <source>
        <strain evidence="3 4">TCC</strain>
    </source>
</reference>
<organism evidence="3 4">
    <name type="scientific">Trypanosoma cruzi</name>
    <dbReference type="NCBI Taxonomy" id="5693"/>
    <lineage>
        <taxon>Eukaryota</taxon>
        <taxon>Discoba</taxon>
        <taxon>Euglenozoa</taxon>
        <taxon>Kinetoplastea</taxon>
        <taxon>Metakinetoplastina</taxon>
        <taxon>Trypanosomatida</taxon>
        <taxon>Trypanosomatidae</taxon>
        <taxon>Trypanosoma</taxon>
        <taxon>Schizotrypanum</taxon>
    </lineage>
</organism>
<feature type="compositionally biased region" description="Basic and acidic residues" evidence="1">
    <location>
        <begin position="54"/>
        <end position="67"/>
    </location>
</feature>